<evidence type="ECO:0000313" key="2">
    <source>
        <dbReference type="Proteomes" id="UP000814033"/>
    </source>
</evidence>
<keyword evidence="2" id="KW-1185">Reference proteome</keyword>
<protein>
    <submittedName>
        <fullName evidence="1">Uncharacterized protein</fullName>
    </submittedName>
</protein>
<proteinExistence type="predicted"/>
<sequence length="110" mass="12401">MHINCARGLKQYVQSRDRDIQRRVLADGRAHNSRAVSPCLANRRPPRTEASQTPTPCPFRSPPQPVPRHNPARGKITPEHPRHSTRASARLPPDSFAECHTVTVCRLRVT</sequence>
<name>A0ACB8RJM9_9AGAM</name>
<dbReference type="EMBL" id="MU275993">
    <property type="protein sequence ID" value="KAI0044140.1"/>
    <property type="molecule type" value="Genomic_DNA"/>
</dbReference>
<accession>A0ACB8RJM9</accession>
<reference evidence="1" key="2">
    <citation type="journal article" date="2022" name="New Phytol.">
        <title>Evolutionary transition to the ectomycorrhizal habit in the genomes of a hyperdiverse lineage of mushroom-forming fungi.</title>
        <authorList>
            <person name="Looney B."/>
            <person name="Miyauchi S."/>
            <person name="Morin E."/>
            <person name="Drula E."/>
            <person name="Courty P.E."/>
            <person name="Kohler A."/>
            <person name="Kuo A."/>
            <person name="LaButti K."/>
            <person name="Pangilinan J."/>
            <person name="Lipzen A."/>
            <person name="Riley R."/>
            <person name="Andreopoulos W."/>
            <person name="He G."/>
            <person name="Johnson J."/>
            <person name="Nolan M."/>
            <person name="Tritt A."/>
            <person name="Barry K.W."/>
            <person name="Grigoriev I.V."/>
            <person name="Nagy L.G."/>
            <person name="Hibbett D."/>
            <person name="Henrissat B."/>
            <person name="Matheny P.B."/>
            <person name="Labbe J."/>
            <person name="Martin F.M."/>
        </authorList>
    </citation>
    <scope>NUCLEOTIDE SEQUENCE</scope>
    <source>
        <strain evidence="1">FP105234-sp</strain>
    </source>
</reference>
<dbReference type="Proteomes" id="UP000814033">
    <property type="component" value="Unassembled WGS sequence"/>
</dbReference>
<gene>
    <name evidence="1" type="ORF">FA95DRAFT_302963</name>
</gene>
<reference evidence="1" key="1">
    <citation type="submission" date="2021-02" db="EMBL/GenBank/DDBJ databases">
        <authorList>
            <consortium name="DOE Joint Genome Institute"/>
            <person name="Ahrendt S."/>
            <person name="Looney B.P."/>
            <person name="Miyauchi S."/>
            <person name="Morin E."/>
            <person name="Drula E."/>
            <person name="Courty P.E."/>
            <person name="Chicoki N."/>
            <person name="Fauchery L."/>
            <person name="Kohler A."/>
            <person name="Kuo A."/>
            <person name="Labutti K."/>
            <person name="Pangilinan J."/>
            <person name="Lipzen A."/>
            <person name="Riley R."/>
            <person name="Andreopoulos W."/>
            <person name="He G."/>
            <person name="Johnson J."/>
            <person name="Barry K.W."/>
            <person name="Grigoriev I.V."/>
            <person name="Nagy L."/>
            <person name="Hibbett D."/>
            <person name="Henrissat B."/>
            <person name="Matheny P.B."/>
            <person name="Labbe J."/>
            <person name="Martin F."/>
        </authorList>
    </citation>
    <scope>NUCLEOTIDE SEQUENCE</scope>
    <source>
        <strain evidence="1">FP105234-sp</strain>
    </source>
</reference>
<evidence type="ECO:0000313" key="1">
    <source>
        <dbReference type="EMBL" id="KAI0044140.1"/>
    </source>
</evidence>
<comment type="caution">
    <text evidence="1">The sequence shown here is derived from an EMBL/GenBank/DDBJ whole genome shotgun (WGS) entry which is preliminary data.</text>
</comment>
<organism evidence="1 2">
    <name type="scientific">Auriscalpium vulgare</name>
    <dbReference type="NCBI Taxonomy" id="40419"/>
    <lineage>
        <taxon>Eukaryota</taxon>
        <taxon>Fungi</taxon>
        <taxon>Dikarya</taxon>
        <taxon>Basidiomycota</taxon>
        <taxon>Agaricomycotina</taxon>
        <taxon>Agaricomycetes</taxon>
        <taxon>Russulales</taxon>
        <taxon>Auriscalpiaceae</taxon>
        <taxon>Auriscalpium</taxon>
    </lineage>
</organism>